<dbReference type="InterPro" id="IPR049054">
    <property type="entry name" value="CN_hydtase_beta-like_N"/>
</dbReference>
<dbReference type="InterPro" id="IPR008990">
    <property type="entry name" value="Elect_transpt_acc-like_dom_sf"/>
</dbReference>
<dbReference type="Gene3D" id="1.10.472.20">
    <property type="entry name" value="Nitrile hydratase, beta subunit"/>
    <property type="match status" value="1"/>
</dbReference>
<gene>
    <name evidence="8" type="ORF">HEB94_008859</name>
</gene>
<evidence type="ECO:0000256" key="3">
    <source>
        <dbReference type="ARBA" id="ARBA00023239"/>
    </source>
</evidence>
<dbReference type="EMBL" id="JADBEM010000001">
    <property type="protein sequence ID" value="MBE1612011.1"/>
    <property type="molecule type" value="Genomic_DNA"/>
</dbReference>
<dbReference type="Pfam" id="PF02211">
    <property type="entry name" value="NHase_beta_C"/>
    <property type="match status" value="1"/>
</dbReference>
<organism evidence="8 9">
    <name type="scientific">Actinopolymorpha pittospori</name>
    <dbReference type="NCBI Taxonomy" id="648752"/>
    <lineage>
        <taxon>Bacteria</taxon>
        <taxon>Bacillati</taxon>
        <taxon>Actinomycetota</taxon>
        <taxon>Actinomycetes</taxon>
        <taxon>Propionibacteriales</taxon>
        <taxon>Actinopolymorphaceae</taxon>
        <taxon>Actinopolymorpha</taxon>
    </lineage>
</organism>
<dbReference type="InterPro" id="IPR003168">
    <property type="entry name" value="Nitrile_hydratase_bsu"/>
</dbReference>
<dbReference type="AlphaFoldDB" id="A0A927N466"/>
<dbReference type="EC" id="4.2.1.84" evidence="5"/>
<comment type="caution">
    <text evidence="8">The sequence shown here is derived from an EMBL/GenBank/DDBJ whole genome shotgun (WGS) entry which is preliminary data.</text>
</comment>
<dbReference type="InterPro" id="IPR024690">
    <property type="entry name" value="CN_hydtase_beta_dom_C"/>
</dbReference>
<sequence>MRNVHDVGGQLGYGPIDVRADDGRVFHSPYESLAFALTMASGANGFFHNADERRFAMERLPPDVYVRCAYWERWLAAAEMKLVENGVLDFDAIREREQTVDPGATAPAAAPEGLNDAIDNLIARGRALAGQLPEPHRYAVGQRVHTRVTNNRHHTRLPGYAMGREGVVVAQLPAFPLPDAVASDPDGPSEWTYRVRFEARELWGQDGGAHDVVMLDAFESYLRATNPTTASSDRETS</sequence>
<comment type="catalytic activity">
    <reaction evidence="4 5">
        <text>an aliphatic primary amide = an aliphatic nitrile + H2O</text>
        <dbReference type="Rhea" id="RHEA:12673"/>
        <dbReference type="ChEBI" id="CHEBI:15377"/>
        <dbReference type="ChEBI" id="CHEBI:65285"/>
        <dbReference type="ChEBI" id="CHEBI:80291"/>
        <dbReference type="EC" id="4.2.1.84"/>
    </reaction>
</comment>
<dbReference type="Pfam" id="PF21006">
    <property type="entry name" value="NHase_beta_N"/>
    <property type="match status" value="1"/>
</dbReference>
<dbReference type="SUPFAM" id="SSF50090">
    <property type="entry name" value="Electron transport accessory proteins"/>
    <property type="match status" value="1"/>
</dbReference>
<comment type="similarity">
    <text evidence="2 5">Belongs to the nitrile hydratase subunit beta family.</text>
</comment>
<dbReference type="NCBIfam" id="TIGR03888">
    <property type="entry name" value="nitrile_beta"/>
    <property type="match status" value="1"/>
</dbReference>
<evidence type="ECO:0000256" key="4">
    <source>
        <dbReference type="ARBA" id="ARBA00044877"/>
    </source>
</evidence>
<protein>
    <recommendedName>
        <fullName evidence="5">Nitrile hydratase subunit beta</fullName>
        <shortName evidence="5">NHase</shortName>
        <ecNumber evidence="5">4.2.1.84</ecNumber>
    </recommendedName>
</protein>
<dbReference type="Proteomes" id="UP000638648">
    <property type="component" value="Unassembled WGS sequence"/>
</dbReference>
<evidence type="ECO:0000313" key="9">
    <source>
        <dbReference type="Proteomes" id="UP000638648"/>
    </source>
</evidence>
<keyword evidence="9" id="KW-1185">Reference proteome</keyword>
<keyword evidence="3 5" id="KW-0456">Lyase</keyword>
<feature type="domain" description="Nitrile hydratase beta subunit-like N-terminal" evidence="7">
    <location>
        <begin position="1"/>
        <end position="108"/>
    </location>
</feature>
<dbReference type="Gene3D" id="2.30.30.50">
    <property type="match status" value="1"/>
</dbReference>
<reference evidence="8" key="1">
    <citation type="submission" date="2020-10" db="EMBL/GenBank/DDBJ databases">
        <title>Sequencing the genomes of 1000 actinobacteria strains.</title>
        <authorList>
            <person name="Klenk H.-P."/>
        </authorList>
    </citation>
    <scope>NUCLEOTIDE SEQUENCE</scope>
    <source>
        <strain evidence="8">DSM 45354</strain>
    </source>
</reference>
<evidence type="ECO:0000256" key="5">
    <source>
        <dbReference type="PIRNR" id="PIRNR001427"/>
    </source>
</evidence>
<evidence type="ECO:0000256" key="2">
    <source>
        <dbReference type="ARBA" id="ARBA00009098"/>
    </source>
</evidence>
<dbReference type="GO" id="GO:0046914">
    <property type="term" value="F:transition metal ion binding"/>
    <property type="evidence" value="ECO:0007669"/>
    <property type="project" value="InterPro"/>
</dbReference>
<comment type="function">
    <text evidence="1 5">NHase catalyzes the hydration of various nitrile compounds to the corresponding amides.</text>
</comment>
<feature type="domain" description="Nitrile hydratase beta subunit" evidence="6">
    <location>
        <begin position="133"/>
        <end position="223"/>
    </location>
</feature>
<evidence type="ECO:0000313" key="8">
    <source>
        <dbReference type="EMBL" id="MBE1612011.1"/>
    </source>
</evidence>
<name>A0A927N466_9ACTN</name>
<dbReference type="InterPro" id="IPR042262">
    <property type="entry name" value="CN_hydtase_beta_C"/>
</dbReference>
<evidence type="ECO:0000259" key="6">
    <source>
        <dbReference type="Pfam" id="PF02211"/>
    </source>
</evidence>
<dbReference type="RefSeq" id="WP_238361771.1">
    <property type="nucleotide sequence ID" value="NZ_BAABJL010000176.1"/>
</dbReference>
<dbReference type="PIRSF" id="PIRSF001427">
    <property type="entry name" value="NHase_beta"/>
    <property type="match status" value="1"/>
</dbReference>
<evidence type="ECO:0000256" key="1">
    <source>
        <dbReference type="ARBA" id="ARBA00004042"/>
    </source>
</evidence>
<evidence type="ECO:0000259" key="7">
    <source>
        <dbReference type="Pfam" id="PF21006"/>
    </source>
</evidence>
<accession>A0A927N466</accession>
<dbReference type="GO" id="GO:0018822">
    <property type="term" value="F:nitrile hydratase activity"/>
    <property type="evidence" value="ECO:0007669"/>
    <property type="project" value="UniProtKB-EC"/>
</dbReference>
<proteinExistence type="inferred from homology"/>